<sequence length="443" mass="49705">MLSRRLCIPSNYSSLCISRSMSLPSHNPYFQVGGKDIWSLINETAAAAEQESGRKNANLGQGFFSYSPPDFAIEAAKNALDVAGNNQYAPAKGRPSLVQAIIDTYSPAYGRQLTKDEVLVTTGANEGMLSCFFGFIAPGDEVIVFEPFFDQYISNIEMPGGKVKYVQLHPPADFDKRTVSGDEWTIDWNELEAAISPKTKMIVLNTPHNPIGKVFNKQELQRIGDLAVKHNFLILSDEVYENLYYNDFTRVALLSPEIGKRTVTVGSAGKTFAATGWRVGWLIGDKEVIQYCALAHTRICFSTPNVMQEATAQALQLARTNDYYEKTRKEYINKYKIFTAVFDELGLPYTVADGGYFLLVNLKKVEIPKDAELPKEIEHKPRDFKLAFWLIKQFGVVSIPPSEFYLPGNAHVIEDCLRFAVCKDDSVLEEAVERLRLLKAYIK</sequence>
<dbReference type="InterPro" id="IPR015424">
    <property type="entry name" value="PyrdxlP-dep_Trfase"/>
</dbReference>
<comment type="similarity">
    <text evidence="2">Belongs to the class-I pyridoxal-phosphate-dependent aminotransferase family.</text>
</comment>
<dbReference type="EMBL" id="JAEUBE010000158">
    <property type="protein sequence ID" value="KAH3668108.1"/>
    <property type="molecule type" value="Genomic_DNA"/>
</dbReference>
<dbReference type="CDD" id="cd00609">
    <property type="entry name" value="AAT_like"/>
    <property type="match status" value="1"/>
</dbReference>
<comment type="caution">
    <text evidence="7">The sequence shown here is derived from an EMBL/GenBank/DDBJ whole genome shotgun (WGS) entry which is preliminary data.</text>
</comment>
<protein>
    <recommendedName>
        <fullName evidence="6">Aminotransferase class I/classII large domain-containing protein</fullName>
    </recommendedName>
</protein>
<dbReference type="RefSeq" id="XP_046062522.1">
    <property type="nucleotide sequence ID" value="XM_046202669.1"/>
</dbReference>
<feature type="domain" description="Aminotransferase class I/classII large" evidence="6">
    <location>
        <begin position="57"/>
        <end position="435"/>
    </location>
</feature>
<dbReference type="InterPro" id="IPR051326">
    <property type="entry name" value="Kynurenine-oxoglutarate_AT"/>
</dbReference>
<evidence type="ECO:0000256" key="3">
    <source>
        <dbReference type="ARBA" id="ARBA00022576"/>
    </source>
</evidence>
<dbReference type="InterPro" id="IPR004839">
    <property type="entry name" value="Aminotransferase_I/II_large"/>
</dbReference>
<evidence type="ECO:0000313" key="8">
    <source>
        <dbReference type="Proteomes" id="UP000769157"/>
    </source>
</evidence>
<evidence type="ECO:0000256" key="4">
    <source>
        <dbReference type="ARBA" id="ARBA00022679"/>
    </source>
</evidence>
<dbReference type="GO" id="GO:0005739">
    <property type="term" value="C:mitochondrion"/>
    <property type="evidence" value="ECO:0007669"/>
    <property type="project" value="TreeGrafter"/>
</dbReference>
<dbReference type="InterPro" id="IPR015422">
    <property type="entry name" value="PyrdxlP-dep_Trfase_small"/>
</dbReference>
<dbReference type="GeneID" id="70233829"/>
<name>A0A9P8P9B4_9ASCO</name>
<evidence type="ECO:0000313" key="7">
    <source>
        <dbReference type="EMBL" id="KAH3668108.1"/>
    </source>
</evidence>
<dbReference type="GO" id="GO:0016212">
    <property type="term" value="F:kynurenine-oxoglutarate transaminase activity"/>
    <property type="evidence" value="ECO:0007669"/>
    <property type="project" value="TreeGrafter"/>
</dbReference>
<evidence type="ECO:0000256" key="5">
    <source>
        <dbReference type="ARBA" id="ARBA00022898"/>
    </source>
</evidence>
<gene>
    <name evidence="7" type="ORF">OGAPHI_001862</name>
</gene>
<keyword evidence="4" id="KW-0808">Transferase</keyword>
<dbReference type="PANTHER" id="PTHR43807">
    <property type="entry name" value="FI04487P"/>
    <property type="match status" value="1"/>
</dbReference>
<keyword evidence="3" id="KW-0032">Aminotransferase</keyword>
<keyword evidence="5" id="KW-0663">Pyridoxal phosphate</keyword>
<evidence type="ECO:0000259" key="6">
    <source>
        <dbReference type="Pfam" id="PF00155"/>
    </source>
</evidence>
<dbReference type="Gene3D" id="3.40.640.10">
    <property type="entry name" value="Type I PLP-dependent aspartate aminotransferase-like (Major domain)"/>
    <property type="match status" value="1"/>
</dbReference>
<dbReference type="FunFam" id="3.40.640.10:FF:000024">
    <property type="entry name" value="Kynurenine--oxoglutarate transaminase 3"/>
    <property type="match status" value="1"/>
</dbReference>
<dbReference type="GO" id="GO:0030170">
    <property type="term" value="F:pyridoxal phosphate binding"/>
    <property type="evidence" value="ECO:0007669"/>
    <property type="project" value="InterPro"/>
</dbReference>
<reference evidence="7" key="2">
    <citation type="submission" date="2021-01" db="EMBL/GenBank/DDBJ databases">
        <authorList>
            <person name="Schikora-Tamarit M.A."/>
        </authorList>
    </citation>
    <scope>NUCLEOTIDE SEQUENCE</scope>
    <source>
        <strain evidence="7">CBS6075</strain>
    </source>
</reference>
<dbReference type="Proteomes" id="UP000769157">
    <property type="component" value="Unassembled WGS sequence"/>
</dbReference>
<comment type="cofactor">
    <cofactor evidence="1">
        <name>pyridoxal 5'-phosphate</name>
        <dbReference type="ChEBI" id="CHEBI:597326"/>
    </cofactor>
</comment>
<reference evidence="7" key="1">
    <citation type="journal article" date="2021" name="Open Biol.">
        <title>Shared evolutionary footprints suggest mitochondrial oxidative damage underlies multiple complex I losses in fungi.</title>
        <authorList>
            <person name="Schikora-Tamarit M.A."/>
            <person name="Marcet-Houben M."/>
            <person name="Nosek J."/>
            <person name="Gabaldon T."/>
        </authorList>
    </citation>
    <scope>NUCLEOTIDE SEQUENCE</scope>
    <source>
        <strain evidence="7">CBS6075</strain>
    </source>
</reference>
<dbReference type="OrthoDB" id="2414662at2759"/>
<organism evidence="7 8">
    <name type="scientific">Ogataea philodendri</name>
    <dbReference type="NCBI Taxonomy" id="1378263"/>
    <lineage>
        <taxon>Eukaryota</taxon>
        <taxon>Fungi</taxon>
        <taxon>Dikarya</taxon>
        <taxon>Ascomycota</taxon>
        <taxon>Saccharomycotina</taxon>
        <taxon>Pichiomycetes</taxon>
        <taxon>Pichiales</taxon>
        <taxon>Pichiaceae</taxon>
        <taxon>Ogataea</taxon>
    </lineage>
</organism>
<proteinExistence type="inferred from homology"/>
<dbReference type="AlphaFoldDB" id="A0A9P8P9B4"/>
<dbReference type="PROSITE" id="PS00105">
    <property type="entry name" value="AA_TRANSFER_CLASS_1"/>
    <property type="match status" value="1"/>
</dbReference>
<dbReference type="Gene3D" id="3.90.1150.10">
    <property type="entry name" value="Aspartate Aminotransferase, domain 1"/>
    <property type="match status" value="1"/>
</dbReference>
<dbReference type="SUPFAM" id="SSF53383">
    <property type="entry name" value="PLP-dependent transferases"/>
    <property type="match status" value="1"/>
</dbReference>
<dbReference type="InterPro" id="IPR004838">
    <property type="entry name" value="NHTrfase_class1_PyrdxlP-BS"/>
</dbReference>
<dbReference type="Pfam" id="PF00155">
    <property type="entry name" value="Aminotran_1_2"/>
    <property type="match status" value="1"/>
</dbReference>
<keyword evidence="8" id="KW-1185">Reference proteome</keyword>
<dbReference type="InterPro" id="IPR015421">
    <property type="entry name" value="PyrdxlP-dep_Trfase_major"/>
</dbReference>
<accession>A0A9P8P9B4</accession>
<evidence type="ECO:0000256" key="2">
    <source>
        <dbReference type="ARBA" id="ARBA00007441"/>
    </source>
</evidence>
<evidence type="ECO:0000256" key="1">
    <source>
        <dbReference type="ARBA" id="ARBA00001933"/>
    </source>
</evidence>
<dbReference type="PANTHER" id="PTHR43807:SF20">
    <property type="entry name" value="FI04487P"/>
    <property type="match status" value="1"/>
</dbReference>